<dbReference type="AlphaFoldDB" id="A0A0T9JHN3"/>
<reference evidence="1 2" key="1">
    <citation type="submission" date="2018-06" db="EMBL/GenBank/DDBJ databases">
        <authorList>
            <consortium name="Pathogen Informatics"/>
            <person name="Doyle S."/>
        </authorList>
    </citation>
    <scope>NUCLEOTIDE SEQUENCE [LARGE SCALE GENOMIC DNA]</scope>
    <source>
        <strain evidence="1 2">NCTC8580</strain>
    </source>
</reference>
<protein>
    <submittedName>
        <fullName evidence="1">Uncharacterized protein</fullName>
    </submittedName>
</protein>
<dbReference type="Pfam" id="PF20126">
    <property type="entry name" value="TumE"/>
    <property type="match status" value="1"/>
</dbReference>
<dbReference type="RefSeq" id="WP_042819911.1">
    <property type="nucleotide sequence ID" value="NZ_CPWG01000015.1"/>
</dbReference>
<accession>A0A0T9JHN3</accession>
<name>A0A0T9JHN3_YERPU</name>
<evidence type="ECO:0000313" key="1">
    <source>
        <dbReference type="EMBL" id="SUP81192.1"/>
    </source>
</evidence>
<dbReference type="EMBL" id="UHJC01000001">
    <property type="protein sequence ID" value="SUP81192.1"/>
    <property type="molecule type" value="Genomic_DNA"/>
</dbReference>
<sequence>MDSEDYGLPTLLDLHGSEFTMDSGYWWKIEAYQVEKSQFRPHGIRYNLTLHDRHNQRVFGMDNTHGVTSPKKGSFTGKLVVYDHIHRTSYDKGHPYMFKSAEQLIADFFSNIDRIIKEIEGE</sequence>
<gene>
    <name evidence="1" type="ORF">NCTC8580_01274</name>
</gene>
<dbReference type="InterPro" id="IPR045397">
    <property type="entry name" value="TumE-like"/>
</dbReference>
<evidence type="ECO:0000313" key="2">
    <source>
        <dbReference type="Proteomes" id="UP000255087"/>
    </source>
</evidence>
<organism evidence="1 2">
    <name type="scientific">Yersinia pseudotuberculosis</name>
    <dbReference type="NCBI Taxonomy" id="633"/>
    <lineage>
        <taxon>Bacteria</taxon>
        <taxon>Pseudomonadati</taxon>
        <taxon>Pseudomonadota</taxon>
        <taxon>Gammaproteobacteria</taxon>
        <taxon>Enterobacterales</taxon>
        <taxon>Yersiniaceae</taxon>
        <taxon>Yersinia</taxon>
    </lineage>
</organism>
<dbReference type="Proteomes" id="UP000255087">
    <property type="component" value="Unassembled WGS sequence"/>
</dbReference>
<proteinExistence type="predicted"/>